<dbReference type="Proteomes" id="UP000322699">
    <property type="component" value="Unassembled WGS sequence"/>
</dbReference>
<accession>A0A5B1CIT8</accession>
<dbReference type="EMBL" id="VRLW01000001">
    <property type="protein sequence ID" value="KAA1260172.1"/>
    <property type="molecule type" value="Genomic_DNA"/>
</dbReference>
<reference evidence="1 2" key="1">
    <citation type="submission" date="2019-08" db="EMBL/GenBank/DDBJ databases">
        <title>Deep-cultivation of Planctomycetes and their phenomic and genomic characterization uncovers novel biology.</title>
        <authorList>
            <person name="Wiegand S."/>
            <person name="Jogler M."/>
            <person name="Boedeker C."/>
            <person name="Pinto D."/>
            <person name="Vollmers J."/>
            <person name="Rivas-Marin E."/>
            <person name="Kohn T."/>
            <person name="Peeters S.H."/>
            <person name="Heuer A."/>
            <person name="Rast P."/>
            <person name="Oberbeckmann S."/>
            <person name="Bunk B."/>
            <person name="Jeske O."/>
            <person name="Meyerdierks A."/>
            <person name="Storesund J.E."/>
            <person name="Kallscheuer N."/>
            <person name="Luecker S."/>
            <person name="Lage O.M."/>
            <person name="Pohl T."/>
            <person name="Merkel B.J."/>
            <person name="Hornburger P."/>
            <person name="Mueller R.-W."/>
            <person name="Bruemmer F."/>
            <person name="Labrenz M."/>
            <person name="Spormann A.M."/>
            <person name="Op Den Camp H."/>
            <person name="Overmann J."/>
            <person name="Amann R."/>
            <person name="Jetten M.S.M."/>
            <person name="Mascher T."/>
            <person name="Medema M.H."/>
            <person name="Devos D.P."/>
            <person name="Kaster A.-K."/>
            <person name="Ovreas L."/>
            <person name="Rohde M."/>
            <person name="Galperin M.Y."/>
            <person name="Jogler C."/>
        </authorList>
    </citation>
    <scope>NUCLEOTIDE SEQUENCE [LARGE SCALE GENOMIC DNA]</scope>
    <source>
        <strain evidence="1 2">LF1</strain>
    </source>
</reference>
<dbReference type="AlphaFoldDB" id="A0A5B1CIT8"/>
<proteinExistence type="predicted"/>
<evidence type="ECO:0000313" key="2">
    <source>
        <dbReference type="Proteomes" id="UP000322699"/>
    </source>
</evidence>
<comment type="caution">
    <text evidence="1">The sequence shown here is derived from an EMBL/GenBank/DDBJ whole genome shotgun (WGS) entry which is preliminary data.</text>
</comment>
<protein>
    <submittedName>
        <fullName evidence="1">Uncharacterized protein</fullName>
    </submittedName>
</protein>
<keyword evidence="2" id="KW-1185">Reference proteome</keyword>
<evidence type="ECO:0000313" key="1">
    <source>
        <dbReference type="EMBL" id="KAA1260172.1"/>
    </source>
</evidence>
<sequence length="91" mass="10399">MLRVTMPRVTVLRVTMLRVTVQSNKIPIGNGNSKYFSCISPLPAKTFCVNRHRRAKGLQMTAAYQSMGNERWRLKQGWAQSVSNCLNWNLS</sequence>
<gene>
    <name evidence="1" type="ORF">LF1_27110</name>
</gene>
<organism evidence="1 2">
    <name type="scientific">Rubripirellula obstinata</name>
    <dbReference type="NCBI Taxonomy" id="406547"/>
    <lineage>
        <taxon>Bacteria</taxon>
        <taxon>Pseudomonadati</taxon>
        <taxon>Planctomycetota</taxon>
        <taxon>Planctomycetia</taxon>
        <taxon>Pirellulales</taxon>
        <taxon>Pirellulaceae</taxon>
        <taxon>Rubripirellula</taxon>
    </lineage>
</organism>
<name>A0A5B1CIT8_9BACT</name>